<dbReference type="PROSITE" id="PS51257">
    <property type="entry name" value="PROKAR_LIPOPROTEIN"/>
    <property type="match status" value="1"/>
</dbReference>
<dbReference type="EMBL" id="VULO01000006">
    <property type="protein sequence ID" value="MSS84272.1"/>
    <property type="molecule type" value="Genomic_DNA"/>
</dbReference>
<keyword evidence="3" id="KW-1185">Reference proteome</keyword>
<dbReference type="AlphaFoldDB" id="A0A6N7W761"/>
<sequence length="206" mass="22110">MKRGFVLLPLALLLGACTASITGQQSGYEPVSVILPEGASVDVLSEEYPIDENNEDPVEIGEDVSGVEIGRDATCVLVNQSWFLVNKLALPGSSSEIKPEWLFVPADLEEEWPNGTGGEDAPARIDSALLPWRTVNNLGTESQWVVLEDTCIPHTVKVSGKAPESFINFLQTPAGQDVLARAGIAFPLEGEGPEEVSRIVTLPQSE</sequence>
<feature type="chain" id="PRO_5027067783" evidence="1">
    <location>
        <begin position="22"/>
        <end position="206"/>
    </location>
</feature>
<name>A0A6N7W761_9ACTO</name>
<feature type="signal peptide" evidence="1">
    <location>
        <begin position="1"/>
        <end position="21"/>
    </location>
</feature>
<comment type="caution">
    <text evidence="2">The sequence shown here is derived from an EMBL/GenBank/DDBJ whole genome shotgun (WGS) entry which is preliminary data.</text>
</comment>
<proteinExistence type="predicted"/>
<dbReference type="Proteomes" id="UP000470875">
    <property type="component" value="Unassembled WGS sequence"/>
</dbReference>
<gene>
    <name evidence="2" type="ORF">FYJ24_05715</name>
</gene>
<protein>
    <submittedName>
        <fullName evidence="2">Uncharacterized protein</fullName>
    </submittedName>
</protein>
<accession>A0A6N7W761</accession>
<reference evidence="2 3" key="1">
    <citation type="submission" date="2019-08" db="EMBL/GenBank/DDBJ databases">
        <title>In-depth cultivation of the pig gut microbiome towards novel bacterial diversity and tailored functional studies.</title>
        <authorList>
            <person name="Wylensek D."/>
            <person name="Hitch T.C.A."/>
            <person name="Clavel T."/>
        </authorList>
    </citation>
    <scope>NUCLEOTIDE SEQUENCE [LARGE SCALE GENOMIC DNA]</scope>
    <source>
        <strain evidence="2 3">WB03_NA08</strain>
    </source>
</reference>
<organism evidence="2 3">
    <name type="scientific">Scrofimicrobium canadense</name>
    <dbReference type="NCBI Taxonomy" id="2652290"/>
    <lineage>
        <taxon>Bacteria</taxon>
        <taxon>Bacillati</taxon>
        <taxon>Actinomycetota</taxon>
        <taxon>Actinomycetes</taxon>
        <taxon>Actinomycetales</taxon>
        <taxon>Actinomycetaceae</taxon>
        <taxon>Scrofimicrobium</taxon>
    </lineage>
</organism>
<evidence type="ECO:0000313" key="3">
    <source>
        <dbReference type="Proteomes" id="UP000470875"/>
    </source>
</evidence>
<dbReference type="RefSeq" id="WP_154544469.1">
    <property type="nucleotide sequence ID" value="NZ_VULO01000006.1"/>
</dbReference>
<evidence type="ECO:0000313" key="2">
    <source>
        <dbReference type="EMBL" id="MSS84272.1"/>
    </source>
</evidence>
<evidence type="ECO:0000256" key="1">
    <source>
        <dbReference type="SAM" id="SignalP"/>
    </source>
</evidence>
<keyword evidence="1" id="KW-0732">Signal</keyword>